<feature type="non-terminal residue" evidence="2">
    <location>
        <position position="60"/>
    </location>
</feature>
<evidence type="ECO:0000313" key="2">
    <source>
        <dbReference type="EMBL" id="CAB4028516.1"/>
    </source>
</evidence>
<feature type="region of interest" description="Disordered" evidence="1">
    <location>
        <begin position="1"/>
        <end position="60"/>
    </location>
</feature>
<evidence type="ECO:0000313" key="3">
    <source>
        <dbReference type="Proteomes" id="UP001152795"/>
    </source>
</evidence>
<comment type="caution">
    <text evidence="2">The sequence shown here is derived from an EMBL/GenBank/DDBJ whole genome shotgun (WGS) entry which is preliminary data.</text>
</comment>
<sequence>RKSINFGESRITEADDDSPGSEGSLSEKGEDSENCGSSSKDDDDVDDDDKISDVMIIDKF</sequence>
<protein>
    <submittedName>
        <fullName evidence="2">Uncharacterized protein</fullName>
    </submittedName>
</protein>
<dbReference type="AlphaFoldDB" id="A0A6S7J8Z0"/>
<dbReference type="Proteomes" id="UP001152795">
    <property type="component" value="Unassembled WGS sequence"/>
</dbReference>
<dbReference type="EMBL" id="CACRXK020015528">
    <property type="protein sequence ID" value="CAB4028516.1"/>
    <property type="molecule type" value="Genomic_DNA"/>
</dbReference>
<gene>
    <name evidence="2" type="ORF">PACLA_8A089739</name>
</gene>
<feature type="non-terminal residue" evidence="2">
    <location>
        <position position="1"/>
    </location>
</feature>
<evidence type="ECO:0000256" key="1">
    <source>
        <dbReference type="SAM" id="MobiDB-lite"/>
    </source>
</evidence>
<accession>A0A6S7J8Z0</accession>
<proteinExistence type="predicted"/>
<organism evidence="2 3">
    <name type="scientific">Paramuricea clavata</name>
    <name type="common">Red gorgonian</name>
    <name type="synonym">Violescent sea-whip</name>
    <dbReference type="NCBI Taxonomy" id="317549"/>
    <lineage>
        <taxon>Eukaryota</taxon>
        <taxon>Metazoa</taxon>
        <taxon>Cnidaria</taxon>
        <taxon>Anthozoa</taxon>
        <taxon>Octocorallia</taxon>
        <taxon>Malacalcyonacea</taxon>
        <taxon>Plexauridae</taxon>
        <taxon>Paramuricea</taxon>
    </lineage>
</organism>
<reference evidence="2" key="1">
    <citation type="submission" date="2020-04" db="EMBL/GenBank/DDBJ databases">
        <authorList>
            <person name="Alioto T."/>
            <person name="Alioto T."/>
            <person name="Gomez Garrido J."/>
        </authorList>
    </citation>
    <scope>NUCLEOTIDE SEQUENCE</scope>
    <source>
        <strain evidence="2">A484AB</strain>
    </source>
</reference>
<name>A0A6S7J8Z0_PARCT</name>
<keyword evidence="3" id="KW-1185">Reference proteome</keyword>
<feature type="compositionally biased region" description="Acidic residues" evidence="1">
    <location>
        <begin position="41"/>
        <end position="50"/>
    </location>
</feature>